<reference evidence="1 2" key="1">
    <citation type="journal article" date="2011" name="Nat. Genet.">
        <title>The genome of the mesopolyploid crop species Brassica rapa.</title>
        <authorList>
            <consortium name="Brassica rapa Genome Sequencing Project Consortium"/>
            <person name="Wang X."/>
            <person name="Wang H."/>
            <person name="Wang J."/>
            <person name="Sun R."/>
            <person name="Wu J."/>
            <person name="Liu S."/>
            <person name="Bai Y."/>
            <person name="Mun J.H."/>
            <person name="Bancroft I."/>
            <person name="Cheng F."/>
            <person name="Huang S."/>
            <person name="Li X."/>
            <person name="Hua W."/>
            <person name="Wang J."/>
            <person name="Wang X."/>
            <person name="Freeling M."/>
            <person name="Pires J.C."/>
            <person name="Paterson A.H."/>
            <person name="Chalhoub B."/>
            <person name="Wang B."/>
            <person name="Hayward A."/>
            <person name="Sharpe A.G."/>
            <person name="Park B.S."/>
            <person name="Weisshaar B."/>
            <person name="Liu B."/>
            <person name="Li B."/>
            <person name="Liu B."/>
            <person name="Tong C."/>
            <person name="Song C."/>
            <person name="Duran C."/>
            <person name="Peng C."/>
            <person name="Geng C."/>
            <person name="Koh C."/>
            <person name="Lin C."/>
            <person name="Edwards D."/>
            <person name="Mu D."/>
            <person name="Shen D."/>
            <person name="Soumpourou E."/>
            <person name="Li F."/>
            <person name="Fraser F."/>
            <person name="Conant G."/>
            <person name="Lassalle G."/>
            <person name="King G.J."/>
            <person name="Bonnema G."/>
            <person name="Tang H."/>
            <person name="Wang H."/>
            <person name="Belcram H."/>
            <person name="Zhou H."/>
            <person name="Hirakawa H."/>
            <person name="Abe H."/>
            <person name="Guo H."/>
            <person name="Wang H."/>
            <person name="Jin H."/>
            <person name="Parkin I.A."/>
            <person name="Batley J."/>
            <person name="Kim J.S."/>
            <person name="Just J."/>
            <person name="Li J."/>
            <person name="Xu J."/>
            <person name="Deng J."/>
            <person name="Kim J.A."/>
            <person name="Li J."/>
            <person name="Yu J."/>
            <person name="Meng J."/>
            <person name="Wang J."/>
            <person name="Min J."/>
            <person name="Poulain J."/>
            <person name="Wang J."/>
            <person name="Hatakeyama K."/>
            <person name="Wu K."/>
            <person name="Wang L."/>
            <person name="Fang L."/>
            <person name="Trick M."/>
            <person name="Links M.G."/>
            <person name="Zhao M."/>
            <person name="Jin M."/>
            <person name="Ramchiary N."/>
            <person name="Drou N."/>
            <person name="Berkman P.J."/>
            <person name="Cai Q."/>
            <person name="Huang Q."/>
            <person name="Li R."/>
            <person name="Tabata S."/>
            <person name="Cheng S."/>
            <person name="Zhang S."/>
            <person name="Zhang S."/>
            <person name="Huang S."/>
            <person name="Sato S."/>
            <person name="Sun S."/>
            <person name="Kwon S.J."/>
            <person name="Choi S.R."/>
            <person name="Lee T.H."/>
            <person name="Fan W."/>
            <person name="Zhao X."/>
            <person name="Tan X."/>
            <person name="Xu X."/>
            <person name="Wang Y."/>
            <person name="Qiu Y."/>
            <person name="Yin Y."/>
            <person name="Li Y."/>
            <person name="Du Y."/>
            <person name="Liao Y."/>
            <person name="Lim Y."/>
            <person name="Narusaka Y."/>
            <person name="Wang Y."/>
            <person name="Wang Z."/>
            <person name="Li Z."/>
            <person name="Wang Z."/>
            <person name="Xiong Z."/>
            <person name="Zhang Z."/>
        </authorList>
    </citation>
    <scope>NUCLEOTIDE SEQUENCE [LARGE SCALE GENOMIC DNA]</scope>
    <source>
        <strain evidence="1 2">cv. Chiifu-401-42</strain>
    </source>
</reference>
<sequence length="75" mass="8417">MFVVFLVLITLTLGVEKKARQWCAHIAITKENYNVDELFLCITKLALANEGDQHIYFQGIPESGSEPEQRGGCAF</sequence>
<reference evidence="1" key="3">
    <citation type="submission" date="2023-03" db="UniProtKB">
        <authorList>
            <consortium name="EnsemblPlants"/>
        </authorList>
    </citation>
    <scope>IDENTIFICATION</scope>
    <source>
        <strain evidence="1">cv. Chiifu-401-42</strain>
    </source>
</reference>
<dbReference type="Proteomes" id="UP000011750">
    <property type="component" value="Chromosome A01"/>
</dbReference>
<dbReference type="eggNOG" id="KOG0394">
    <property type="taxonomic scope" value="Eukaryota"/>
</dbReference>
<dbReference type="Gramene" id="Bra023773.1">
    <property type="protein sequence ID" value="Bra023773.1-P"/>
    <property type="gene ID" value="Bra023773"/>
</dbReference>
<dbReference type="HOGENOM" id="CLU_2674570_0_0_1"/>
<keyword evidence="2" id="KW-1185">Reference proteome</keyword>
<accession>M4E4R9</accession>
<dbReference type="AlphaFoldDB" id="M4E4R9"/>
<dbReference type="SMR" id="M4E4R9"/>
<organism evidence="1 2">
    <name type="scientific">Brassica campestris</name>
    <name type="common">Field mustard</name>
    <dbReference type="NCBI Taxonomy" id="3711"/>
    <lineage>
        <taxon>Eukaryota</taxon>
        <taxon>Viridiplantae</taxon>
        <taxon>Streptophyta</taxon>
        <taxon>Embryophyta</taxon>
        <taxon>Tracheophyta</taxon>
        <taxon>Spermatophyta</taxon>
        <taxon>Magnoliopsida</taxon>
        <taxon>eudicotyledons</taxon>
        <taxon>Gunneridae</taxon>
        <taxon>Pentapetalae</taxon>
        <taxon>rosids</taxon>
        <taxon>malvids</taxon>
        <taxon>Brassicales</taxon>
        <taxon>Brassicaceae</taxon>
        <taxon>Brassiceae</taxon>
        <taxon>Brassica</taxon>
    </lineage>
</organism>
<dbReference type="STRING" id="51351.M4E4R9"/>
<evidence type="ECO:0000313" key="1">
    <source>
        <dbReference type="EnsemblPlants" id="Bra023773.1-P"/>
    </source>
</evidence>
<dbReference type="InParanoid" id="M4E4R9"/>
<protein>
    <submittedName>
        <fullName evidence="1">Uncharacterized protein</fullName>
    </submittedName>
</protein>
<reference evidence="1 2" key="2">
    <citation type="journal article" date="2018" name="Hortic Res">
        <title>Improved Brassica rapa reference genome by single-molecule sequencing and chromosome conformation capture technologies.</title>
        <authorList>
            <person name="Zhang L."/>
            <person name="Cai X."/>
            <person name="Wu J."/>
            <person name="Liu M."/>
            <person name="Grob S."/>
            <person name="Cheng F."/>
            <person name="Liang J."/>
            <person name="Cai C."/>
            <person name="Liu Z."/>
            <person name="Liu B."/>
            <person name="Wang F."/>
            <person name="Li S."/>
            <person name="Liu F."/>
            <person name="Li X."/>
            <person name="Cheng L."/>
            <person name="Yang W."/>
            <person name="Li M.H."/>
            <person name="Grossniklaus U."/>
            <person name="Zheng H."/>
            <person name="Wang X."/>
        </authorList>
    </citation>
    <scope>NUCLEOTIDE SEQUENCE [LARGE SCALE GENOMIC DNA]</scope>
    <source>
        <strain evidence="1 2">cv. Chiifu-401-42</strain>
    </source>
</reference>
<proteinExistence type="predicted"/>
<evidence type="ECO:0000313" key="2">
    <source>
        <dbReference type="Proteomes" id="UP000011750"/>
    </source>
</evidence>
<name>M4E4R9_BRACM</name>
<dbReference type="EnsemblPlants" id="Bra023773.1">
    <property type="protein sequence ID" value="Bra023773.1-P"/>
    <property type="gene ID" value="Bra023773"/>
</dbReference>